<evidence type="ECO:0000313" key="3">
    <source>
        <dbReference type="EMBL" id="KIZ33186.1"/>
    </source>
</evidence>
<dbReference type="SUPFAM" id="SSF110296">
    <property type="entry name" value="Oligoxyloglucan reducing end-specific cellobiohydrolase"/>
    <property type="match status" value="1"/>
</dbReference>
<comment type="caution">
    <text evidence="3">The sequence shown here is derived from an EMBL/GenBank/DDBJ whole genome shotgun (WGS) entry which is preliminary data.</text>
</comment>
<dbReference type="Pfam" id="PF19077">
    <property type="entry name" value="Big_13"/>
    <property type="match status" value="1"/>
</dbReference>
<gene>
    <name evidence="3" type="ORF">LO50_21680</name>
</gene>
<sequence>MSSNYVVVKSVIGQAFAISADGVRRALFEGDRLFSGEQVLTEAGSAVTLELPNGEMISLGESASWQAGELADTGDSEPISELEQAIADGFDPTTDLEATAAGPGAGGGAGGSGGGHTAIVLDETGEQVQATIGFPTDGLTSTTFETAEESAAFSNAFVNTTAPAAPTVSLQADTGTSGTDGITNNGALTIGGTETGATVEYSTDGGQTWTDSFSAIEGSNTVSVRQTDVAGNTSAATTVSFTLDTQVAAPTVSLQADTGASGSDSITNSGALTIGGTEAGATIEYSTDGGQTWSSSFT</sequence>
<organism evidence="3 4">
    <name type="scientific">Stutzerimonas stutzeri</name>
    <name type="common">Pseudomonas stutzeri</name>
    <dbReference type="NCBI Taxonomy" id="316"/>
    <lineage>
        <taxon>Bacteria</taxon>
        <taxon>Pseudomonadati</taxon>
        <taxon>Pseudomonadota</taxon>
        <taxon>Gammaproteobacteria</taxon>
        <taxon>Pseudomonadales</taxon>
        <taxon>Pseudomonadaceae</taxon>
        <taxon>Stutzerimonas</taxon>
    </lineage>
</organism>
<dbReference type="NCBIfam" id="NF033682">
    <property type="entry name" value="retention_LapA"/>
    <property type="match status" value="1"/>
</dbReference>
<evidence type="ECO:0000256" key="1">
    <source>
        <dbReference type="SAM" id="MobiDB-lite"/>
    </source>
</evidence>
<feature type="compositionally biased region" description="Gly residues" evidence="1">
    <location>
        <begin position="103"/>
        <end position="116"/>
    </location>
</feature>
<feature type="domain" description="Bacterial Ig-like" evidence="2">
    <location>
        <begin position="165"/>
        <end position="245"/>
    </location>
</feature>
<proteinExistence type="predicted"/>
<evidence type="ECO:0000313" key="4">
    <source>
        <dbReference type="Proteomes" id="UP000032439"/>
    </source>
</evidence>
<dbReference type="RefSeq" id="WP_044316330.1">
    <property type="nucleotide sequence ID" value="NZ_JXXD01000268.1"/>
</dbReference>
<dbReference type="Gene3D" id="2.60.40.10">
    <property type="entry name" value="Immunoglobulins"/>
    <property type="match status" value="1"/>
</dbReference>
<protein>
    <recommendedName>
        <fullName evidence="2">Bacterial Ig-like domain-containing protein</fullName>
    </recommendedName>
</protein>
<dbReference type="EMBL" id="JXXD01000268">
    <property type="protein sequence ID" value="KIZ33186.1"/>
    <property type="molecule type" value="Genomic_DNA"/>
</dbReference>
<dbReference type="AlphaFoldDB" id="A0A0D7DY75"/>
<dbReference type="InterPro" id="IPR047777">
    <property type="entry name" value="LapA-like_RM"/>
</dbReference>
<dbReference type="InterPro" id="IPR013783">
    <property type="entry name" value="Ig-like_fold"/>
</dbReference>
<name>A0A0D7DY75_STUST</name>
<reference evidence="3 4" key="1">
    <citation type="submission" date="2014-11" db="EMBL/GenBank/DDBJ databases">
        <title>Genomics and ecophysiology of heterotrophic nitrogen fixing bacteria isolated from estuarine surface water.</title>
        <authorList>
            <person name="Bentzon-Tilia M."/>
            <person name="Severin I."/>
            <person name="Hansen L.H."/>
            <person name="Riemann L."/>
        </authorList>
    </citation>
    <scope>NUCLEOTIDE SEQUENCE [LARGE SCALE GENOMIC DNA]</scope>
    <source>
        <strain evidence="3 4">BAL361</strain>
    </source>
</reference>
<evidence type="ECO:0000259" key="2">
    <source>
        <dbReference type="Pfam" id="PF19077"/>
    </source>
</evidence>
<dbReference type="Proteomes" id="UP000032439">
    <property type="component" value="Unassembled WGS sequence"/>
</dbReference>
<feature type="non-terminal residue" evidence="3">
    <location>
        <position position="298"/>
    </location>
</feature>
<feature type="region of interest" description="Disordered" evidence="1">
    <location>
        <begin position="93"/>
        <end position="116"/>
    </location>
</feature>
<accession>A0A0D7DY75</accession>
<dbReference type="InterPro" id="IPR044016">
    <property type="entry name" value="Big_13"/>
</dbReference>